<dbReference type="RefSeq" id="WP_257767521.1">
    <property type="nucleotide sequence ID" value="NZ_CP102480.1"/>
</dbReference>
<dbReference type="Pfam" id="PF09981">
    <property type="entry name" value="DUF2218"/>
    <property type="match status" value="1"/>
</dbReference>
<dbReference type="EMBL" id="CP102480">
    <property type="protein sequence ID" value="UUX49020.1"/>
    <property type="molecule type" value="Genomic_DNA"/>
</dbReference>
<dbReference type="AlphaFoldDB" id="A0A9J7ARR7"/>
<dbReference type="Gene3D" id="3.30.310.50">
    <property type="entry name" value="Alpha-D-phosphohexomutase, C-terminal domain"/>
    <property type="match status" value="1"/>
</dbReference>
<dbReference type="InterPro" id="IPR014543">
    <property type="entry name" value="UCP028291"/>
</dbReference>
<evidence type="ECO:0000313" key="2">
    <source>
        <dbReference type="Proteomes" id="UP001060336"/>
    </source>
</evidence>
<dbReference type="Proteomes" id="UP001060336">
    <property type="component" value="Chromosome"/>
</dbReference>
<organism evidence="1 2">
    <name type="scientific">Nisaea acidiphila</name>
    <dbReference type="NCBI Taxonomy" id="1862145"/>
    <lineage>
        <taxon>Bacteria</taxon>
        <taxon>Pseudomonadati</taxon>
        <taxon>Pseudomonadota</taxon>
        <taxon>Alphaproteobacteria</taxon>
        <taxon>Rhodospirillales</taxon>
        <taxon>Thalassobaculaceae</taxon>
        <taxon>Nisaea</taxon>
    </lineage>
</organism>
<dbReference type="PIRSF" id="PIRSF028291">
    <property type="entry name" value="UCP028291"/>
    <property type="match status" value="1"/>
</dbReference>
<reference evidence="1" key="1">
    <citation type="submission" date="2022-08" db="EMBL/GenBank/DDBJ databases">
        <title>Nisaea acidiphila sp. nov., isolated from a marine algal debris and emended description of the genus Nisaea Urios et al. 2008.</title>
        <authorList>
            <person name="Kwon K."/>
        </authorList>
    </citation>
    <scope>NUCLEOTIDE SEQUENCE</scope>
    <source>
        <strain evidence="1">MEBiC11861</strain>
    </source>
</reference>
<keyword evidence="2" id="KW-1185">Reference proteome</keyword>
<sequence>MHTSSATIPTEKAGRYLVQLCKHFAHKIPASWAEDKGHADFGFGTCEMKAEDGVLHLQCRSPELEGLGRVKYVVEDHVVRFGWKEELSVDWKDNEKAPEA</sequence>
<evidence type="ECO:0000313" key="1">
    <source>
        <dbReference type="EMBL" id="UUX49020.1"/>
    </source>
</evidence>
<proteinExistence type="predicted"/>
<protein>
    <submittedName>
        <fullName evidence="1">DUF2218 domain-containing protein</fullName>
    </submittedName>
</protein>
<accession>A0A9J7ARR7</accession>
<name>A0A9J7ARR7_9PROT</name>
<dbReference type="KEGG" id="naci:NUH88_16645"/>
<gene>
    <name evidence="1" type="ORF">NUH88_16645</name>
</gene>